<dbReference type="GO" id="GO:0008233">
    <property type="term" value="F:peptidase activity"/>
    <property type="evidence" value="ECO:0007669"/>
    <property type="project" value="UniProtKB-KW"/>
</dbReference>
<dbReference type="GO" id="GO:0046872">
    <property type="term" value="F:metal ion binding"/>
    <property type="evidence" value="ECO:0007669"/>
    <property type="project" value="UniProtKB-KW"/>
</dbReference>
<evidence type="ECO:0000256" key="1">
    <source>
        <dbReference type="ARBA" id="ARBA00022670"/>
    </source>
</evidence>
<proteinExistence type="predicted"/>
<protein>
    <submittedName>
        <fullName evidence="4">M20/M25/M40 family metallo-hydrolase</fullName>
    </submittedName>
</protein>
<reference evidence="4" key="1">
    <citation type="submission" date="2019-11" db="EMBL/GenBank/DDBJ databases">
        <title>Characterization of Clostridium perfringens isolates from swine manure treated agricultural soils.</title>
        <authorList>
            <person name="Wushke S.T."/>
        </authorList>
    </citation>
    <scope>NUCLEOTIDE SEQUENCE</scope>
    <source>
        <strain evidence="4">X62</strain>
    </source>
</reference>
<dbReference type="Proteomes" id="UP001288944">
    <property type="component" value="Unassembled WGS sequence"/>
</dbReference>
<comment type="caution">
    <text evidence="4">The sequence shown here is derived from an EMBL/GenBank/DDBJ whole genome shotgun (WGS) entry which is preliminary data.</text>
</comment>
<keyword evidence="1" id="KW-0645">Protease</keyword>
<evidence type="ECO:0000313" key="4">
    <source>
        <dbReference type="EMBL" id="MDZ7543097.1"/>
    </source>
</evidence>
<keyword evidence="3" id="KW-0378">Hydrolase</keyword>
<keyword evidence="2" id="KW-0479">Metal-binding</keyword>
<evidence type="ECO:0000256" key="3">
    <source>
        <dbReference type="ARBA" id="ARBA00022801"/>
    </source>
</evidence>
<accession>A0AAW9KEA5</accession>
<dbReference type="EMBL" id="WNUR01000807">
    <property type="protein sequence ID" value="MDZ7543097.1"/>
    <property type="molecule type" value="Genomic_DNA"/>
</dbReference>
<evidence type="ECO:0000256" key="2">
    <source>
        <dbReference type="ARBA" id="ARBA00022723"/>
    </source>
</evidence>
<evidence type="ECO:0000313" key="5">
    <source>
        <dbReference type="Proteomes" id="UP001288944"/>
    </source>
</evidence>
<dbReference type="Pfam" id="PF01546">
    <property type="entry name" value="Peptidase_M20"/>
    <property type="match status" value="1"/>
</dbReference>
<feature type="non-terminal residue" evidence="4">
    <location>
        <position position="1"/>
    </location>
</feature>
<dbReference type="GO" id="GO:0006508">
    <property type="term" value="P:proteolysis"/>
    <property type="evidence" value="ECO:0007669"/>
    <property type="project" value="UniProtKB-KW"/>
</dbReference>
<dbReference type="PANTHER" id="PTHR43270">
    <property type="entry name" value="BETA-ALA-HIS DIPEPTIDASE"/>
    <property type="match status" value="1"/>
</dbReference>
<dbReference type="Gene3D" id="3.30.70.360">
    <property type="match status" value="1"/>
</dbReference>
<dbReference type="InterPro" id="IPR002933">
    <property type="entry name" value="Peptidase_M20"/>
</dbReference>
<name>A0AAW9KEA5_CLOPF</name>
<dbReference type="Gene3D" id="3.40.630.10">
    <property type="entry name" value="Zn peptidases"/>
    <property type="match status" value="1"/>
</dbReference>
<dbReference type="SUPFAM" id="SSF53187">
    <property type="entry name" value="Zn-dependent exopeptidases"/>
    <property type="match status" value="1"/>
</dbReference>
<sequence>IRKHTPVGAKVNVLQREKGNPFTIDPSIPMLQTAADAYEQVYGTRPIFTRDGGSIPIVEAFSRVLSAPVVLMGFGLPGENLHAPNEHFHLENFDKGLLTIVEFLKRV</sequence>
<dbReference type="PANTHER" id="PTHR43270:SF12">
    <property type="entry name" value="SUCCINYL-DIAMINOPIMELATE DESUCCINYLASE"/>
    <property type="match status" value="1"/>
</dbReference>
<dbReference type="InterPro" id="IPR051458">
    <property type="entry name" value="Cyt/Met_Dipeptidase"/>
</dbReference>
<gene>
    <name evidence="4" type="ORF">GNF83_18335</name>
</gene>
<dbReference type="AlphaFoldDB" id="A0AAW9KEA5"/>
<organism evidence="4 5">
    <name type="scientific">Clostridium perfringens</name>
    <dbReference type="NCBI Taxonomy" id="1502"/>
    <lineage>
        <taxon>Bacteria</taxon>
        <taxon>Bacillati</taxon>
        <taxon>Bacillota</taxon>
        <taxon>Clostridia</taxon>
        <taxon>Eubacteriales</taxon>
        <taxon>Clostridiaceae</taxon>
        <taxon>Clostridium</taxon>
    </lineage>
</organism>